<comment type="caution">
    <text evidence="13">The sequence shown here is derived from an EMBL/GenBank/DDBJ whole genome shotgun (WGS) entry which is preliminary data.</text>
</comment>
<feature type="region of interest" description="Disordered" evidence="9">
    <location>
        <begin position="339"/>
        <end position="358"/>
    </location>
</feature>
<gene>
    <name evidence="13" type="ORF">IRJ41_008417</name>
</gene>
<dbReference type="InterPro" id="IPR001849">
    <property type="entry name" value="PH_domain"/>
</dbReference>
<dbReference type="PROSITE" id="PS50178">
    <property type="entry name" value="ZF_FYVE"/>
    <property type="match status" value="1"/>
</dbReference>
<evidence type="ECO:0000259" key="11">
    <source>
        <dbReference type="PROSITE" id="PS50010"/>
    </source>
</evidence>
<dbReference type="PROSITE" id="PS50003">
    <property type="entry name" value="PH_DOMAIN"/>
    <property type="match status" value="2"/>
</dbReference>
<evidence type="ECO:0000256" key="3">
    <source>
        <dbReference type="ARBA" id="ARBA00022658"/>
    </source>
</evidence>
<evidence type="ECO:0000256" key="4">
    <source>
        <dbReference type="ARBA" id="ARBA00022723"/>
    </source>
</evidence>
<dbReference type="InterPro" id="IPR000306">
    <property type="entry name" value="Znf_FYVE"/>
</dbReference>
<dbReference type="SUPFAM" id="SSF48065">
    <property type="entry name" value="DBL homology domain (DH-domain)"/>
    <property type="match status" value="1"/>
</dbReference>
<evidence type="ECO:0000256" key="6">
    <source>
        <dbReference type="ARBA" id="ARBA00022833"/>
    </source>
</evidence>
<protein>
    <submittedName>
        <fullName evidence="13">FYVE</fullName>
    </submittedName>
</protein>
<dbReference type="PANTHER" id="PTHR12673">
    <property type="entry name" value="FACIOGENITAL DYSPLASIA PROTEIN"/>
    <property type="match status" value="1"/>
</dbReference>
<evidence type="ECO:0000313" key="13">
    <source>
        <dbReference type="EMBL" id="KAI7807675.1"/>
    </source>
</evidence>
<dbReference type="InterPro" id="IPR011993">
    <property type="entry name" value="PH-like_dom_sf"/>
</dbReference>
<accession>A0A9W7WSB4</accession>
<dbReference type="EMBL" id="JAFHDT010000007">
    <property type="protein sequence ID" value="KAI7807675.1"/>
    <property type="molecule type" value="Genomic_DNA"/>
</dbReference>
<keyword evidence="4" id="KW-0479">Metal-binding</keyword>
<feature type="domain" description="PH" evidence="10">
    <location>
        <begin position="1212"/>
        <end position="1306"/>
    </location>
</feature>
<evidence type="ECO:0000256" key="7">
    <source>
        <dbReference type="ARBA" id="ARBA00023212"/>
    </source>
</evidence>
<evidence type="ECO:0000259" key="12">
    <source>
        <dbReference type="PROSITE" id="PS50178"/>
    </source>
</evidence>
<dbReference type="Gene3D" id="3.30.40.10">
    <property type="entry name" value="Zinc/RING finger domain, C3HC4 (zinc finger)"/>
    <property type="match status" value="1"/>
</dbReference>
<sequence>MSADFQEYGLGTRAHYQAKRLFKGKCHMPMPEKCCDKADLKPKNLPQHHHSSNVSVMLAQPNKSPRQHMTETHRKIMLDQWGPQERKDLKTKHFLHTEKSVQRDETEQDVILDQVDELGCGDELAQGIDLDLVEGLEEDESEEESLELHSDSCYKRETHYNEVAEQIQVDQKAWGWTENSVLTSYKRSSDAHLAPNGISKQITGMLTGILFNDNICLDKTSLEGFYPNGIYTNGMFSNEDTDEMFPDICDAGEALADKDGLSECDLFDHTDPLPITETAKNDGAVIAISMEEGSDSSVLSSSSIEEDDDEVQQEIEKMDEQGNNLSDISSARYLEGDRLSVSSSQTSDAVPDANEKCCSKDEVEQNDALNEQANLSLAADCDLKVTLNPDLNSSLSLVQQPPEPNVQTLTQNQVEDDIMQEEEVLKNLETKELDQTVITVEDLYEETEPIMQAKGFLQNRKYFMTRSISVETPSKNLDLTSSPATGNGRLLLHPRSFYTDHCFIGDSRPALTGSLGCLSQRFHTSANLDKMSKLAIPPPFELASITKRPIRKSSPSLPSEISATCKKPDFGLKRYLLPLRFLRKSDRKSPIDNRSISYRSSSESSPQGSCKRLDFIRHNMGSPELHRTPDCTPPMSPSSFLFHKNRQKTGLNLMLHKDLASSTTSIEPDNIFHPPFEPVPLSKPRSFSSPDSSEYENVTNTSSHYENVQIRLLNPVIQSQRNQGSNSDTDGYVDMSSLTSYQSKSQSSELETDSTYTFCSPNVRPDGTVGVSVGVACTQEKTKTLDKMTISCSRAFYNAKELLDSEAQHVGTLQLLCETVKADERLMKVWTEIPDIYSLHQNIHTLLETHMKEWHQYEGIAEIILAKKTEFYVFSSFISNYDEKLNYVEHIKSTLSDAMSLKKQLLVVIVRILQYRMLLTDYLNNLSPDSKQFQDTQDALVVVSDIAYQVNDSLKNGADLLRLVNIEHSVLGLTDLIQPGRVFVKEGTLMKVSRKCKQPRHLFLMNDLMLYTYPQQDGKYRLINTLPLAGMEVSKPPIENAQNALKIAVKDISITLSAGSCVERDGWFVTLNLTLVDLGPVSGRPVGCLELVERPEMCLGENAPPLMSVSQVTACMNCPSHFSLTNRRHHCHACGKVVCKDCCRNKFPLKYMKNRRAKVCDYCYTELCKNDVVTVVEGTNRPLSAMFQNIHPSSLWRSRKGQMSFNQVTGAEGVMSGTLQRYKNSKRSWRSLWFLLKDKVLYTYPQSEERLACETLPLLGFSVRSEVEGESSVFQLYHKSTLFYTFRAQDSHTAQRWVNAMEEATVL</sequence>
<evidence type="ECO:0000256" key="9">
    <source>
        <dbReference type="SAM" id="MobiDB-lite"/>
    </source>
</evidence>
<organism evidence="13 14">
    <name type="scientific">Triplophysa rosa</name>
    <name type="common">Cave loach</name>
    <dbReference type="NCBI Taxonomy" id="992332"/>
    <lineage>
        <taxon>Eukaryota</taxon>
        <taxon>Metazoa</taxon>
        <taxon>Chordata</taxon>
        <taxon>Craniata</taxon>
        <taxon>Vertebrata</taxon>
        <taxon>Euteleostomi</taxon>
        <taxon>Actinopterygii</taxon>
        <taxon>Neopterygii</taxon>
        <taxon>Teleostei</taxon>
        <taxon>Ostariophysi</taxon>
        <taxon>Cypriniformes</taxon>
        <taxon>Nemacheilidae</taxon>
        <taxon>Triplophysa</taxon>
    </lineage>
</organism>
<dbReference type="GO" id="GO:0005856">
    <property type="term" value="C:cytoskeleton"/>
    <property type="evidence" value="ECO:0007669"/>
    <property type="project" value="UniProtKB-SubCell"/>
</dbReference>
<keyword evidence="3" id="KW-0344">Guanine-nucleotide releasing factor</keyword>
<dbReference type="SMART" id="SM00325">
    <property type="entry name" value="RhoGEF"/>
    <property type="match status" value="1"/>
</dbReference>
<evidence type="ECO:0000256" key="8">
    <source>
        <dbReference type="PROSITE-ProRule" id="PRU00091"/>
    </source>
</evidence>
<feature type="domain" description="FYVE-type" evidence="12">
    <location>
        <begin position="1109"/>
        <end position="1168"/>
    </location>
</feature>
<evidence type="ECO:0000256" key="2">
    <source>
        <dbReference type="ARBA" id="ARBA00022490"/>
    </source>
</evidence>
<dbReference type="PANTHER" id="PTHR12673:SF13">
    <property type="entry name" value="FYVE, RHOGEF AND PH DOMAIN-CONTAINING PROTEIN 5"/>
    <property type="match status" value="1"/>
</dbReference>
<feature type="compositionally biased region" description="Acidic residues" evidence="9">
    <location>
        <begin position="304"/>
        <end position="313"/>
    </location>
</feature>
<dbReference type="Gene3D" id="1.20.900.10">
    <property type="entry name" value="Dbl homology (DH) domain"/>
    <property type="match status" value="1"/>
</dbReference>
<keyword evidence="2" id="KW-0963">Cytoplasm</keyword>
<dbReference type="InterPro" id="IPR017455">
    <property type="entry name" value="Znf_FYVE-rel"/>
</dbReference>
<dbReference type="Gene3D" id="2.30.29.30">
    <property type="entry name" value="Pleckstrin-homology domain (PH domain)/Phosphotyrosine-binding domain (PTB)"/>
    <property type="match status" value="2"/>
</dbReference>
<dbReference type="SUPFAM" id="SSF50729">
    <property type="entry name" value="PH domain-like"/>
    <property type="match status" value="2"/>
</dbReference>
<feature type="domain" description="DH" evidence="11">
    <location>
        <begin position="794"/>
        <end position="953"/>
    </location>
</feature>
<dbReference type="InterPro" id="IPR013083">
    <property type="entry name" value="Znf_RING/FYVE/PHD"/>
</dbReference>
<feature type="region of interest" description="Disordered" evidence="9">
    <location>
        <begin position="292"/>
        <end position="325"/>
    </location>
</feature>
<dbReference type="Pfam" id="PF01363">
    <property type="entry name" value="FYVE"/>
    <property type="match status" value="1"/>
</dbReference>
<dbReference type="SMART" id="SM00233">
    <property type="entry name" value="PH"/>
    <property type="match status" value="2"/>
</dbReference>
<keyword evidence="6" id="KW-0862">Zinc</keyword>
<dbReference type="OrthoDB" id="245697at2759"/>
<evidence type="ECO:0000256" key="5">
    <source>
        <dbReference type="ARBA" id="ARBA00022771"/>
    </source>
</evidence>
<dbReference type="GO" id="GO:0005085">
    <property type="term" value="F:guanyl-nucleotide exchange factor activity"/>
    <property type="evidence" value="ECO:0007669"/>
    <property type="project" value="UniProtKB-KW"/>
</dbReference>
<evidence type="ECO:0000313" key="14">
    <source>
        <dbReference type="Proteomes" id="UP001059041"/>
    </source>
</evidence>
<dbReference type="InterPro" id="IPR000219">
    <property type="entry name" value="DH_dom"/>
</dbReference>
<feature type="region of interest" description="Disordered" evidence="9">
    <location>
        <begin position="666"/>
        <end position="702"/>
    </location>
</feature>
<evidence type="ECO:0000256" key="1">
    <source>
        <dbReference type="ARBA" id="ARBA00004245"/>
    </source>
</evidence>
<dbReference type="InterPro" id="IPR051092">
    <property type="entry name" value="FYVE_RhoGEF_PH"/>
</dbReference>
<keyword evidence="5 8" id="KW-0863">Zinc-finger</keyword>
<feature type="compositionally biased region" description="Low complexity" evidence="9">
    <location>
        <begin position="595"/>
        <end position="609"/>
    </location>
</feature>
<keyword evidence="14" id="KW-1185">Reference proteome</keyword>
<dbReference type="InterPro" id="IPR035899">
    <property type="entry name" value="DBL_dom_sf"/>
</dbReference>
<dbReference type="Pfam" id="PF00621">
    <property type="entry name" value="RhoGEF"/>
    <property type="match status" value="1"/>
</dbReference>
<dbReference type="SMART" id="SM00064">
    <property type="entry name" value="FYVE"/>
    <property type="match status" value="1"/>
</dbReference>
<dbReference type="Proteomes" id="UP001059041">
    <property type="component" value="Linkage Group LG7"/>
</dbReference>
<dbReference type="CDD" id="cd13237">
    <property type="entry name" value="PH2_FGD5_FGD6"/>
    <property type="match status" value="1"/>
</dbReference>
<dbReference type="Pfam" id="PF00169">
    <property type="entry name" value="PH"/>
    <property type="match status" value="1"/>
</dbReference>
<keyword evidence="7" id="KW-0206">Cytoskeleton</keyword>
<evidence type="ECO:0000259" key="10">
    <source>
        <dbReference type="PROSITE" id="PS50003"/>
    </source>
</evidence>
<reference evidence="13" key="1">
    <citation type="submission" date="2021-02" db="EMBL/GenBank/DDBJ databases">
        <title>Comparative genomics reveals that relaxation of natural selection precedes convergent phenotypic evolution of cavefish.</title>
        <authorList>
            <person name="Peng Z."/>
        </authorList>
    </citation>
    <scope>NUCLEOTIDE SEQUENCE</scope>
    <source>
        <tissue evidence="13">Muscle</tissue>
    </source>
</reference>
<comment type="subcellular location">
    <subcellularLocation>
        <location evidence="1">Cytoplasm</location>
        <location evidence="1">Cytoskeleton</location>
    </subcellularLocation>
</comment>
<proteinExistence type="predicted"/>
<dbReference type="GO" id="GO:0005737">
    <property type="term" value="C:cytoplasm"/>
    <property type="evidence" value="ECO:0007669"/>
    <property type="project" value="TreeGrafter"/>
</dbReference>
<feature type="domain" description="PH" evidence="10">
    <location>
        <begin position="982"/>
        <end position="1076"/>
    </location>
</feature>
<feature type="compositionally biased region" description="Low complexity" evidence="9">
    <location>
        <begin position="682"/>
        <end position="692"/>
    </location>
</feature>
<dbReference type="PROSITE" id="PS50010">
    <property type="entry name" value="DH_2"/>
    <property type="match status" value="1"/>
</dbReference>
<dbReference type="GO" id="GO:0008270">
    <property type="term" value="F:zinc ion binding"/>
    <property type="evidence" value="ECO:0007669"/>
    <property type="project" value="UniProtKB-KW"/>
</dbReference>
<feature type="region of interest" description="Disordered" evidence="9">
    <location>
        <begin position="590"/>
        <end position="610"/>
    </location>
</feature>
<name>A0A9W7WSB4_TRIRA</name>